<accession>A0AAW0GC96</accession>
<feature type="compositionally biased region" description="Low complexity" evidence="1">
    <location>
        <begin position="455"/>
        <end position="473"/>
    </location>
</feature>
<evidence type="ECO:0000256" key="1">
    <source>
        <dbReference type="SAM" id="MobiDB-lite"/>
    </source>
</evidence>
<dbReference type="Gene3D" id="3.40.30.10">
    <property type="entry name" value="Glutaredoxin"/>
    <property type="match status" value="1"/>
</dbReference>
<feature type="compositionally biased region" description="Low complexity" evidence="1">
    <location>
        <begin position="1122"/>
        <end position="1138"/>
    </location>
</feature>
<feature type="compositionally biased region" description="Low complexity" evidence="1">
    <location>
        <begin position="902"/>
        <end position="921"/>
    </location>
</feature>
<name>A0AAW0GC96_9APHY</name>
<feature type="region of interest" description="Disordered" evidence="1">
    <location>
        <begin position="392"/>
        <end position="547"/>
    </location>
</feature>
<organism evidence="2 3">
    <name type="scientific">Cerrena zonata</name>
    <dbReference type="NCBI Taxonomy" id="2478898"/>
    <lineage>
        <taxon>Eukaryota</taxon>
        <taxon>Fungi</taxon>
        <taxon>Dikarya</taxon>
        <taxon>Basidiomycota</taxon>
        <taxon>Agaricomycotina</taxon>
        <taxon>Agaricomycetes</taxon>
        <taxon>Polyporales</taxon>
        <taxon>Cerrenaceae</taxon>
        <taxon>Cerrena</taxon>
    </lineage>
</organism>
<feature type="compositionally biased region" description="Basic and acidic residues" evidence="1">
    <location>
        <begin position="1552"/>
        <end position="1569"/>
    </location>
</feature>
<feature type="compositionally biased region" description="Basic residues" evidence="1">
    <location>
        <begin position="1235"/>
        <end position="1246"/>
    </location>
</feature>
<dbReference type="EMBL" id="JASBNA010000006">
    <property type="protein sequence ID" value="KAK7690536.1"/>
    <property type="molecule type" value="Genomic_DNA"/>
</dbReference>
<feature type="compositionally biased region" description="Low complexity" evidence="1">
    <location>
        <begin position="944"/>
        <end position="955"/>
    </location>
</feature>
<feature type="compositionally biased region" description="Basic and acidic residues" evidence="1">
    <location>
        <begin position="1476"/>
        <end position="1486"/>
    </location>
</feature>
<feature type="region of interest" description="Disordered" evidence="1">
    <location>
        <begin position="246"/>
        <end position="293"/>
    </location>
</feature>
<feature type="compositionally biased region" description="Polar residues" evidence="1">
    <location>
        <begin position="1063"/>
        <end position="1086"/>
    </location>
</feature>
<evidence type="ECO:0008006" key="4">
    <source>
        <dbReference type="Google" id="ProtNLM"/>
    </source>
</evidence>
<feature type="region of interest" description="Disordered" evidence="1">
    <location>
        <begin position="722"/>
        <end position="1255"/>
    </location>
</feature>
<feature type="compositionally biased region" description="Low complexity" evidence="1">
    <location>
        <begin position="772"/>
        <end position="782"/>
    </location>
</feature>
<feature type="compositionally biased region" description="Polar residues" evidence="1">
    <location>
        <begin position="392"/>
        <end position="403"/>
    </location>
</feature>
<feature type="compositionally biased region" description="Basic and acidic residues" evidence="1">
    <location>
        <begin position="1087"/>
        <end position="1105"/>
    </location>
</feature>
<feature type="compositionally biased region" description="Polar residues" evidence="1">
    <location>
        <begin position="257"/>
        <end position="273"/>
    </location>
</feature>
<feature type="compositionally biased region" description="Polar residues" evidence="1">
    <location>
        <begin position="1456"/>
        <end position="1465"/>
    </location>
</feature>
<evidence type="ECO:0000313" key="2">
    <source>
        <dbReference type="EMBL" id="KAK7690536.1"/>
    </source>
</evidence>
<dbReference type="InterPro" id="IPR036249">
    <property type="entry name" value="Thioredoxin-like_sf"/>
</dbReference>
<feature type="compositionally biased region" description="Polar residues" evidence="1">
    <location>
        <begin position="1026"/>
        <end position="1037"/>
    </location>
</feature>
<keyword evidence="3" id="KW-1185">Reference proteome</keyword>
<feature type="region of interest" description="Disordered" evidence="1">
    <location>
        <begin position="1"/>
        <end position="102"/>
    </location>
</feature>
<feature type="region of interest" description="Disordered" evidence="1">
    <location>
        <begin position="1454"/>
        <end position="1594"/>
    </location>
</feature>
<feature type="compositionally biased region" description="Polar residues" evidence="1">
    <location>
        <begin position="193"/>
        <end position="214"/>
    </location>
</feature>
<evidence type="ECO:0000313" key="3">
    <source>
        <dbReference type="Proteomes" id="UP001385951"/>
    </source>
</evidence>
<feature type="compositionally biased region" description="Polar residues" evidence="1">
    <location>
        <begin position="312"/>
        <end position="330"/>
    </location>
</feature>
<sequence length="1642" mass="181480">MSSSRESYYTHIPANPQEHAGHGKVKRKPPPSFPYSAKYPPPDPTNPFTPLSDLRKRAQSSDVALATPPNEQYTTSPAIQLDSGDGRTRYLLTPDLHPSQSPAYAFHNRMQSTRSPETPASKVISRPWHFLTSGYLSDTNKPSRPPRSKGRPGRDSTAYFSDADGTPEAQQEHQRVVSRYQQQSTHAVIASPARTSEAQNTVRARNPRSGSTQNRDSEYHYRRRSQSVLVLSPTTNANTLANANTAATTTVARDDVQTNTRSQVQPSRSQGTVSPPRADPSRQYTYDDRQSHGMYDDYLNLLDDFRGRQKQHGPSTQTKSSRTTTESPASHRSGHGTPPMTPDDTLSSMSSSPPADRSIRGRRSGSISPPLDDQDSTVRDISAVSSGTIVQKANVTANAPTKTTSRKEPERRPPQVVDTPASIPISDFPLLLPPSAPKHAPTSRAQTHPPPTPPMSSSHPQSQSHASQHAHASITRHAESEPETMPSEVGRRTHATTLGSMKRRLRQTSNTGIRGLKISNPSPVMSPGRKPSFASESSVSVVHGSDGKTTAVSTSLQVDGPSAGLLAPKKSLSYVNLRLKPLPNVSMGAPISPADMTTTGALGLGVMNASDAREDENRARAEDLLLHNAPKPSKSRTATEPPAIRKTAPSPDPVRYTPPPVQQTHISAALSRIAPAVVQEPEYESEQEDMGTYTAMMALRELLTPVSSQYPLMDPRASNYFASPVDTSFPPSVRSSQRSPERSPERSPSPPVRRSPPRSTTKVPSVTDKQPTSTTHRTTTSYRRSESPTQKVSTSSSRKAEPTNANRAAVLPRTTDVSEKPSSRSDSPYEQTTLPRRRSESPIRRPSAPKPVEPPAHRPTYPPSRRSESPTHRPHVQRKESPKQRPSPMERRSESPVHHRVQAVAAAPPRAPSPAKQRSSPVQRRAESPVQHRQAPTQKRSESPVQRQVPPQRQVASQKTSTSAGQRQILAAQRRTESPIHIPPSRRRSPSPVQPMHAPATPPRTESPEPMIMLSPDPNLYEDTEPSYTMSPSSQALSPEMEYSNPLIRSVSPPPARAMSPIPSVQEQSILSSRARSPTPPSQKTRPSTERERPLPKRDHSRIEEQQSEEAEAYLPVAQLRSQHSSASKQTSSSQGTSRKNSAQVSSAQSHPRTRTRSPSPPPPPPQSAVRARSPEPLGVISPRQLQALPREPESPESYSPPVRRQKTAPSTPPLASPVPTTRSHGLLPSEAHSHLGHNRTRHRRNTPPSAMPFSEDAMVTREQLTRASSLDVISQGGVRVPFGNLFKDRKTIVIFIRHFWCAMCQDFMYSISKNVDVTALRRAGVELVIIGNGSSGMIKSYRNIFRTPFELYTDPSMRLYSALGMTLRSNDPGLESEKGSYVRHGLVGGIAMVVRNALKVGMPIWEKGGEVMQLGGEFVFGPGMSCSYTHRMKNTRSHAPIVEVLAAADVPPYYSQPSNGTSRSMLPIQDEEDWMRERQRSLDRMRAKKEMRRGGRAPKGYVNEYDGDHQGDSEEEPDTHSLHEHDPWNDRDENANAWSPPPPKKRRPSRERHGEVLAEREENRDHRQYKSQRKKQSGHAGFHASNPDPDYQYTPQYEVEKRDMWRADLAKMPSKYAAARDRDRDAYMLTHDALSYSYGQA</sequence>
<feature type="compositionally biased region" description="Polar residues" evidence="1">
    <location>
        <begin position="69"/>
        <end position="78"/>
    </location>
</feature>
<feature type="region of interest" description="Disordered" evidence="1">
    <location>
        <begin position="628"/>
        <end position="657"/>
    </location>
</feature>
<feature type="compositionally biased region" description="Polar residues" evidence="1">
    <location>
        <begin position="1139"/>
        <end position="1148"/>
    </location>
</feature>
<dbReference type="PANTHER" id="PTHR28630:SF3">
    <property type="entry name" value="PEROXIREDOXIN-LIKE 2C"/>
    <property type="match status" value="1"/>
</dbReference>
<dbReference type="Proteomes" id="UP001385951">
    <property type="component" value="Unassembled WGS sequence"/>
</dbReference>
<comment type="caution">
    <text evidence="2">The sequence shown here is derived from an EMBL/GenBank/DDBJ whole genome shotgun (WGS) entry which is preliminary data.</text>
</comment>
<dbReference type="InterPro" id="IPR032801">
    <property type="entry name" value="PXL2A/B/C"/>
</dbReference>
<dbReference type="PANTHER" id="PTHR28630">
    <property type="match status" value="1"/>
</dbReference>
<feature type="compositionally biased region" description="Polar residues" evidence="1">
    <location>
        <begin position="760"/>
        <end position="771"/>
    </location>
</feature>
<feature type="compositionally biased region" description="Basic and acidic residues" evidence="1">
    <location>
        <begin position="1507"/>
        <end position="1535"/>
    </location>
</feature>
<feature type="compositionally biased region" description="Basic and acidic residues" evidence="1">
    <location>
        <begin position="865"/>
        <end position="897"/>
    </location>
</feature>
<protein>
    <recommendedName>
        <fullName evidence="4">AhpC/TSA antioxidant enzyme-domain-containing protein</fullName>
    </recommendedName>
</protein>
<feature type="compositionally biased region" description="Basic residues" evidence="1">
    <location>
        <begin position="1487"/>
        <end position="1497"/>
    </location>
</feature>
<reference evidence="2 3" key="1">
    <citation type="submission" date="2022-09" db="EMBL/GenBank/DDBJ databases">
        <authorList>
            <person name="Palmer J.M."/>
        </authorList>
    </citation>
    <scope>NUCLEOTIDE SEQUENCE [LARGE SCALE GENOMIC DNA]</scope>
    <source>
        <strain evidence="2 3">DSM 7382</strain>
    </source>
</reference>
<dbReference type="Pfam" id="PF13911">
    <property type="entry name" value="AhpC-TSA_2"/>
    <property type="match status" value="1"/>
</dbReference>
<feature type="compositionally biased region" description="Polar residues" evidence="1">
    <location>
        <begin position="956"/>
        <end position="966"/>
    </location>
</feature>
<feature type="compositionally biased region" description="Low complexity" evidence="1">
    <location>
        <begin position="342"/>
        <end position="356"/>
    </location>
</feature>
<feature type="compositionally biased region" description="Polar residues" evidence="1">
    <location>
        <begin position="824"/>
        <end position="834"/>
    </location>
</feature>
<feature type="region of interest" description="Disordered" evidence="1">
    <location>
        <begin position="307"/>
        <end position="378"/>
    </location>
</feature>
<feature type="region of interest" description="Disordered" evidence="1">
    <location>
        <begin position="133"/>
        <end position="223"/>
    </location>
</feature>
<proteinExistence type="predicted"/>
<dbReference type="SUPFAM" id="SSF52833">
    <property type="entry name" value="Thioredoxin-like"/>
    <property type="match status" value="1"/>
</dbReference>
<dbReference type="CDD" id="cd02970">
    <property type="entry name" value="PRX_like2"/>
    <property type="match status" value="1"/>
</dbReference>
<gene>
    <name evidence="2" type="ORF">QCA50_005634</name>
</gene>